<dbReference type="Proteomes" id="UP001163046">
    <property type="component" value="Unassembled WGS sequence"/>
</dbReference>
<dbReference type="InterPro" id="IPR018011">
    <property type="entry name" value="Carb_sulfotrans_8-10"/>
</dbReference>
<keyword evidence="4" id="KW-0812">Transmembrane</keyword>
<name>A0A9W9YH94_9CNID</name>
<dbReference type="EMBL" id="MU827782">
    <property type="protein sequence ID" value="KAJ7336558.1"/>
    <property type="molecule type" value="Genomic_DNA"/>
</dbReference>
<dbReference type="OrthoDB" id="2019940at2759"/>
<dbReference type="EC" id="2.8.2.-" evidence="9"/>
<keyword evidence="7" id="KW-0472">Membrane</keyword>
<organism evidence="10 11">
    <name type="scientific">Desmophyllum pertusum</name>
    <dbReference type="NCBI Taxonomy" id="174260"/>
    <lineage>
        <taxon>Eukaryota</taxon>
        <taxon>Metazoa</taxon>
        <taxon>Cnidaria</taxon>
        <taxon>Anthozoa</taxon>
        <taxon>Hexacorallia</taxon>
        <taxon>Scleractinia</taxon>
        <taxon>Caryophylliina</taxon>
        <taxon>Caryophylliidae</taxon>
        <taxon>Desmophyllum</taxon>
    </lineage>
</organism>
<keyword evidence="8 9" id="KW-0325">Glycoprotein</keyword>
<keyword evidence="9" id="KW-0735">Signal-anchor</keyword>
<keyword evidence="9" id="KW-0119">Carbohydrate metabolism</keyword>
<dbReference type="Pfam" id="PF03567">
    <property type="entry name" value="Sulfotransfer_2"/>
    <property type="match status" value="1"/>
</dbReference>
<evidence type="ECO:0000313" key="11">
    <source>
        <dbReference type="Proteomes" id="UP001163046"/>
    </source>
</evidence>
<dbReference type="InterPro" id="IPR027417">
    <property type="entry name" value="P-loop_NTPase"/>
</dbReference>
<evidence type="ECO:0000256" key="2">
    <source>
        <dbReference type="ARBA" id="ARBA00006339"/>
    </source>
</evidence>
<protein>
    <recommendedName>
        <fullName evidence="9">Carbohydrate sulfotransferase</fullName>
        <ecNumber evidence="9">2.8.2.-</ecNumber>
    </recommendedName>
</protein>
<keyword evidence="11" id="KW-1185">Reference proteome</keyword>
<reference evidence="10" key="1">
    <citation type="submission" date="2023-01" db="EMBL/GenBank/DDBJ databases">
        <title>Genome assembly of the deep-sea coral Lophelia pertusa.</title>
        <authorList>
            <person name="Herrera S."/>
            <person name="Cordes E."/>
        </authorList>
    </citation>
    <scope>NUCLEOTIDE SEQUENCE</scope>
    <source>
        <strain evidence="10">USNM1676648</strain>
        <tissue evidence="10">Polyp</tissue>
    </source>
</reference>
<evidence type="ECO:0000256" key="5">
    <source>
        <dbReference type="ARBA" id="ARBA00022989"/>
    </source>
</evidence>
<dbReference type="GO" id="GO:0016051">
    <property type="term" value="P:carbohydrate biosynthetic process"/>
    <property type="evidence" value="ECO:0007669"/>
    <property type="project" value="InterPro"/>
</dbReference>
<evidence type="ECO:0000256" key="1">
    <source>
        <dbReference type="ARBA" id="ARBA00004323"/>
    </source>
</evidence>
<evidence type="ECO:0000256" key="4">
    <source>
        <dbReference type="ARBA" id="ARBA00022692"/>
    </source>
</evidence>
<gene>
    <name evidence="10" type="primary">CHST11_2</name>
    <name evidence="10" type="ORF">OS493_011772</name>
</gene>
<dbReference type="GO" id="GO:0000139">
    <property type="term" value="C:Golgi membrane"/>
    <property type="evidence" value="ECO:0007669"/>
    <property type="project" value="UniProtKB-SubCell"/>
</dbReference>
<dbReference type="SUPFAM" id="SSF52540">
    <property type="entry name" value="P-loop containing nucleoside triphosphate hydrolases"/>
    <property type="match status" value="1"/>
</dbReference>
<dbReference type="GO" id="GO:0008146">
    <property type="term" value="F:sulfotransferase activity"/>
    <property type="evidence" value="ECO:0007669"/>
    <property type="project" value="InterPro"/>
</dbReference>
<keyword evidence="3 9" id="KW-0808">Transferase</keyword>
<comment type="subcellular location">
    <subcellularLocation>
        <location evidence="1 9">Golgi apparatus membrane</location>
        <topology evidence="1 9">Single-pass type II membrane protein</topology>
    </subcellularLocation>
</comment>
<keyword evidence="6 9" id="KW-0333">Golgi apparatus</keyword>
<keyword evidence="5" id="KW-1133">Transmembrane helix</keyword>
<evidence type="ECO:0000256" key="6">
    <source>
        <dbReference type="ARBA" id="ARBA00023034"/>
    </source>
</evidence>
<comment type="similarity">
    <text evidence="2 9">Belongs to the sulfotransferase 2 family.</text>
</comment>
<evidence type="ECO:0000313" key="10">
    <source>
        <dbReference type="EMBL" id="KAJ7336558.1"/>
    </source>
</evidence>
<dbReference type="PANTHER" id="PTHR12137">
    <property type="entry name" value="CARBOHYDRATE SULFOTRANSFERASE"/>
    <property type="match status" value="1"/>
</dbReference>
<evidence type="ECO:0000256" key="3">
    <source>
        <dbReference type="ARBA" id="ARBA00022679"/>
    </source>
</evidence>
<dbReference type="InterPro" id="IPR005331">
    <property type="entry name" value="Sulfotransferase"/>
</dbReference>
<evidence type="ECO:0000256" key="7">
    <source>
        <dbReference type="ARBA" id="ARBA00023136"/>
    </source>
</evidence>
<evidence type="ECO:0000256" key="9">
    <source>
        <dbReference type="RuleBase" id="RU364020"/>
    </source>
</evidence>
<sequence length="326" mass="38069">MIRKRVVTSMALLGGLSFIWLFISTEKQRFKGYSSQALRDNISGSERSNAAEFADIMVSRQHGRKRQVSAYCKTTKANTLQPKALNHFIVDNKHRVVYCYIPKVACTTWKKTMAHLVGLQSKSVHDQRFNLLSSHSKAKVRFILQNYYKFIFVREPFERLLSAYKDKFTRKNNVLKKYAKKIKRSVRERLGTNSTAGDAEIKFKEFITYLIDVNNKGGRLNEHWHHYDQLCHPCEINFDFIGHYETLEEDAPFVLHEAGVDQLVSFPPVHFTSTKDNLQRYYSEVSREDVIQLQRIYRRDFEMFGYNTSQSLDSLINRTDGPNAIK</sequence>
<accession>A0A9W9YH94</accession>
<proteinExistence type="inferred from homology"/>
<comment type="caution">
    <text evidence="10">The sequence shown here is derived from an EMBL/GenBank/DDBJ whole genome shotgun (WGS) entry which is preliminary data.</text>
</comment>
<evidence type="ECO:0000256" key="8">
    <source>
        <dbReference type="ARBA" id="ARBA00023180"/>
    </source>
</evidence>
<dbReference type="AlphaFoldDB" id="A0A9W9YH94"/>
<dbReference type="PANTHER" id="PTHR12137:SF54">
    <property type="entry name" value="CARBOHYDRATE SULFOTRANSFERASE"/>
    <property type="match status" value="1"/>
</dbReference>